<proteinExistence type="predicted"/>
<evidence type="ECO:0000256" key="1">
    <source>
        <dbReference type="SAM" id="SignalP"/>
    </source>
</evidence>
<dbReference type="PROSITE" id="PS51257">
    <property type="entry name" value="PROKAR_LIPOPROTEIN"/>
    <property type="match status" value="1"/>
</dbReference>
<protein>
    <recommendedName>
        <fullName evidence="4">SCP domain-containing protein</fullName>
    </recommendedName>
</protein>
<feature type="chain" id="PRO_5002061556" description="SCP domain-containing protein" evidence="1">
    <location>
        <begin position="23"/>
        <end position="108"/>
    </location>
</feature>
<accession>A0A0B1SGQ3</accession>
<evidence type="ECO:0000313" key="3">
    <source>
        <dbReference type="Proteomes" id="UP000053660"/>
    </source>
</evidence>
<gene>
    <name evidence="2" type="ORF">OESDEN_17613</name>
</gene>
<keyword evidence="3" id="KW-1185">Reference proteome</keyword>
<dbReference type="Gene3D" id="3.40.33.10">
    <property type="entry name" value="CAP"/>
    <property type="match status" value="1"/>
</dbReference>
<feature type="signal peptide" evidence="1">
    <location>
        <begin position="1"/>
        <end position="22"/>
    </location>
</feature>
<dbReference type="InterPro" id="IPR035940">
    <property type="entry name" value="CAP_sf"/>
</dbReference>
<dbReference type="SUPFAM" id="SSF55797">
    <property type="entry name" value="PR-1-like"/>
    <property type="match status" value="1"/>
</dbReference>
<name>A0A0B1SGQ3_OESDE</name>
<evidence type="ECO:0000313" key="2">
    <source>
        <dbReference type="EMBL" id="KHJ82692.1"/>
    </source>
</evidence>
<dbReference type="AlphaFoldDB" id="A0A0B1SGQ3"/>
<dbReference type="Proteomes" id="UP000053660">
    <property type="component" value="Unassembled WGS sequence"/>
</dbReference>
<dbReference type="OrthoDB" id="10635991at2759"/>
<reference evidence="2 3" key="1">
    <citation type="submission" date="2014-03" db="EMBL/GenBank/DDBJ databases">
        <title>Draft genome of the hookworm Oesophagostomum dentatum.</title>
        <authorList>
            <person name="Mitreva M."/>
        </authorList>
    </citation>
    <scope>NUCLEOTIDE SEQUENCE [LARGE SCALE GENOMIC DNA]</scope>
    <source>
        <strain evidence="2 3">OD-Hann</strain>
    </source>
</reference>
<keyword evidence="1" id="KW-0732">Signal</keyword>
<evidence type="ECO:0008006" key="4">
    <source>
        <dbReference type="Google" id="ProtNLM"/>
    </source>
</evidence>
<organism evidence="2 3">
    <name type="scientific">Oesophagostomum dentatum</name>
    <name type="common">Nodular worm</name>
    <dbReference type="NCBI Taxonomy" id="61180"/>
    <lineage>
        <taxon>Eukaryota</taxon>
        <taxon>Metazoa</taxon>
        <taxon>Ecdysozoa</taxon>
        <taxon>Nematoda</taxon>
        <taxon>Chromadorea</taxon>
        <taxon>Rhabditida</taxon>
        <taxon>Rhabditina</taxon>
        <taxon>Rhabditomorpha</taxon>
        <taxon>Strongyloidea</taxon>
        <taxon>Strongylidae</taxon>
        <taxon>Oesophagostomum</taxon>
    </lineage>
</organism>
<sequence>MAVARIVLSVVALLSVAAYTGAATSCENSTLEESEVEAALSVINEARSKVYHGEQLNGESGEKLPAAAKVTTVEWDCSLEEVALQDMKDRCNKKKPNVQANLTYVRRR</sequence>
<dbReference type="EMBL" id="KN577732">
    <property type="protein sequence ID" value="KHJ82692.1"/>
    <property type="molecule type" value="Genomic_DNA"/>
</dbReference>